<sequence length="381" mass="41253">MVDNKPTPLFKVNSPNVTYTEDAIHSKYSYQTTFVTTDASGSLVAEPVTSDFEFVTQTKVPRTGLMMVGLGGNNGTTVTAGIIANRENISWKTRLGVQTPNYFGSLTQASTVHLGRDLHSGKDHHVPLAKMVPMVDPNTFVIGGWDISAMPMIEAMDRAQVLEPDLINQLKPHLQGMVPLPSIYDPDFIASNQADRADNVIPGTRAEQLAQIRSDITTFRANNACEQLIIVWTANTERFAEIIPGHNDTADNLLRAIEANHPEVSPSTIFAVASILEGTPFINGSPQNTFVPGVVELAERYGVLIGGDDFKSGQTKIKSVLVDFLVGAGIKPLSITSYNHLGNNDGMNLSAPSQFRSKEISKSNVVDDMVGSNPILYKEGA</sequence>
<evidence type="ECO:0000256" key="2">
    <source>
        <dbReference type="ARBA" id="ARBA00001911"/>
    </source>
</evidence>
<evidence type="ECO:0000313" key="15">
    <source>
        <dbReference type="EMBL" id="KCV68056.1"/>
    </source>
</evidence>
<evidence type="ECO:0000256" key="4">
    <source>
        <dbReference type="ARBA" id="ARBA00005117"/>
    </source>
</evidence>
<keyword evidence="14" id="KW-1208">Phospholipid metabolism</keyword>
<keyword evidence="13" id="KW-0413">Isomerase</keyword>
<keyword evidence="16" id="KW-1185">Reference proteome</keyword>
<comment type="similarity">
    <text evidence="5">Belongs to the myo-inositol 1-phosphate synthase family.</text>
</comment>
<evidence type="ECO:0000313" key="16">
    <source>
        <dbReference type="Proteomes" id="UP000030693"/>
    </source>
</evidence>
<evidence type="ECO:0000256" key="3">
    <source>
        <dbReference type="ARBA" id="ARBA00004496"/>
    </source>
</evidence>
<dbReference type="SUPFAM" id="SSF51735">
    <property type="entry name" value="NAD(P)-binding Rossmann-fold domains"/>
    <property type="match status" value="1"/>
</dbReference>
<dbReference type="EC" id="5.5.1.4" evidence="6"/>
<dbReference type="GO" id="GO:0006021">
    <property type="term" value="P:inositol biosynthetic process"/>
    <property type="evidence" value="ECO:0007669"/>
    <property type="project" value="UniProtKB-UniPathway"/>
</dbReference>
<organism evidence="15">
    <name type="scientific">Fonticula alba</name>
    <name type="common">Slime mold</name>
    <dbReference type="NCBI Taxonomy" id="691883"/>
    <lineage>
        <taxon>Eukaryota</taxon>
        <taxon>Rotosphaerida</taxon>
        <taxon>Fonticulaceae</taxon>
        <taxon>Fonticula</taxon>
    </lineage>
</organism>
<dbReference type="OrthoDB" id="2887at2759"/>
<comment type="cofactor">
    <cofactor evidence="2">
        <name>NAD(+)</name>
        <dbReference type="ChEBI" id="CHEBI:57540"/>
    </cofactor>
</comment>
<evidence type="ECO:0000256" key="5">
    <source>
        <dbReference type="ARBA" id="ARBA00010813"/>
    </source>
</evidence>
<dbReference type="UniPathway" id="UPA00823">
    <property type="reaction ID" value="UER00787"/>
</dbReference>
<keyword evidence="11" id="KW-0443">Lipid metabolism</keyword>
<dbReference type="PANTHER" id="PTHR11510">
    <property type="entry name" value="MYO-INOSITOL-1 PHOSPHATE SYNTHASE"/>
    <property type="match status" value="1"/>
</dbReference>
<proteinExistence type="inferred from homology"/>
<dbReference type="OMA" id="FIMGAPN"/>
<evidence type="ECO:0000256" key="14">
    <source>
        <dbReference type="ARBA" id="ARBA00023264"/>
    </source>
</evidence>
<protein>
    <recommendedName>
        <fullName evidence="6">inositol-3-phosphate synthase</fullName>
        <ecNumber evidence="6">5.5.1.4</ecNumber>
    </recommendedName>
</protein>
<evidence type="ECO:0000256" key="9">
    <source>
        <dbReference type="ARBA" id="ARBA00022550"/>
    </source>
</evidence>
<comment type="pathway">
    <text evidence="4">Polyol metabolism; myo-inositol biosynthesis; myo-inositol from D-glucose 6-phosphate: step 1/2.</text>
</comment>
<dbReference type="eggNOG" id="KOG0693">
    <property type="taxonomic scope" value="Eukaryota"/>
</dbReference>
<reference evidence="15" key="1">
    <citation type="submission" date="2013-04" db="EMBL/GenBank/DDBJ databases">
        <title>The Genome Sequence of Fonticula alba ATCC 38817.</title>
        <authorList>
            <consortium name="The Broad Institute Genomics Platform"/>
            <person name="Russ C."/>
            <person name="Cuomo C."/>
            <person name="Burger G."/>
            <person name="Gray M.W."/>
            <person name="Holland P.W.H."/>
            <person name="King N."/>
            <person name="Lang F.B.F."/>
            <person name="Roger A.J."/>
            <person name="Ruiz-Trillo I."/>
            <person name="Brown M."/>
            <person name="Walker B."/>
            <person name="Young S."/>
            <person name="Zeng Q."/>
            <person name="Gargeya S."/>
            <person name="Fitzgerald M."/>
            <person name="Haas B."/>
            <person name="Abouelleil A."/>
            <person name="Allen A.W."/>
            <person name="Alvarado L."/>
            <person name="Arachchi H.M."/>
            <person name="Berlin A.M."/>
            <person name="Chapman S.B."/>
            <person name="Gainer-Dewar J."/>
            <person name="Goldberg J."/>
            <person name="Griggs A."/>
            <person name="Gujja S."/>
            <person name="Hansen M."/>
            <person name="Howarth C."/>
            <person name="Imamovic A."/>
            <person name="Ireland A."/>
            <person name="Larimer J."/>
            <person name="McCowan C."/>
            <person name="Murphy C."/>
            <person name="Pearson M."/>
            <person name="Poon T.W."/>
            <person name="Priest M."/>
            <person name="Roberts A."/>
            <person name="Saif S."/>
            <person name="Shea T."/>
            <person name="Sisk P."/>
            <person name="Sykes S."/>
            <person name="Wortman J."/>
            <person name="Nusbaum C."/>
            <person name="Birren B."/>
        </authorList>
    </citation>
    <scope>NUCLEOTIDE SEQUENCE [LARGE SCALE GENOMIC DNA]</scope>
    <source>
        <strain evidence="15">ATCC 38817</strain>
    </source>
</reference>
<dbReference type="SUPFAM" id="SSF55347">
    <property type="entry name" value="Glyceraldehyde-3-phosphate dehydrogenase-like, C-terminal domain"/>
    <property type="match status" value="1"/>
</dbReference>
<dbReference type="PIRSF" id="PIRSF015578">
    <property type="entry name" value="Myoinos-ppht_syn"/>
    <property type="match status" value="1"/>
</dbReference>
<dbReference type="RefSeq" id="XP_009497623.1">
    <property type="nucleotide sequence ID" value="XM_009499348.1"/>
</dbReference>
<accession>A0A058Z1R2</accession>
<dbReference type="GO" id="GO:0005737">
    <property type="term" value="C:cytoplasm"/>
    <property type="evidence" value="ECO:0007669"/>
    <property type="project" value="UniProtKB-SubCell"/>
</dbReference>
<dbReference type="FunFam" id="3.30.360.10:FF:000055">
    <property type="entry name" value="Putative myo-inositol-1-phosphate synthase"/>
    <property type="match status" value="1"/>
</dbReference>
<dbReference type="AlphaFoldDB" id="A0A058Z1R2"/>
<evidence type="ECO:0000256" key="7">
    <source>
        <dbReference type="ARBA" id="ARBA00022490"/>
    </source>
</evidence>
<keyword evidence="9" id="KW-0398">Inositol biosynthesis</keyword>
<dbReference type="FunFam" id="3.40.50.720:FF:000069">
    <property type="entry name" value="Inositol-3-phosphate synthase 1"/>
    <property type="match status" value="1"/>
</dbReference>
<dbReference type="STRING" id="691883.A0A058Z1R2"/>
<comment type="subcellular location">
    <subcellularLocation>
        <location evidence="3">Cytoplasm</location>
    </subcellularLocation>
</comment>
<dbReference type="EMBL" id="KB932211">
    <property type="protein sequence ID" value="KCV68056.1"/>
    <property type="molecule type" value="Genomic_DNA"/>
</dbReference>
<keyword evidence="10" id="KW-0520">NAD</keyword>
<keyword evidence="7" id="KW-0963">Cytoplasm</keyword>
<keyword evidence="8" id="KW-0444">Lipid biosynthesis</keyword>
<comment type="catalytic activity">
    <reaction evidence="1">
        <text>D-glucose 6-phosphate = 1D-myo-inositol 3-phosphate</text>
        <dbReference type="Rhea" id="RHEA:10716"/>
        <dbReference type="ChEBI" id="CHEBI:58401"/>
        <dbReference type="ChEBI" id="CHEBI:61548"/>
        <dbReference type="EC" id="5.5.1.4"/>
    </reaction>
</comment>
<dbReference type="InterPro" id="IPR036291">
    <property type="entry name" value="NAD(P)-bd_dom_sf"/>
</dbReference>
<evidence type="ECO:0000256" key="6">
    <source>
        <dbReference type="ARBA" id="ARBA00012125"/>
    </source>
</evidence>
<evidence type="ECO:0000256" key="8">
    <source>
        <dbReference type="ARBA" id="ARBA00022516"/>
    </source>
</evidence>
<dbReference type="InterPro" id="IPR002587">
    <property type="entry name" value="Myo-inos-1-P_Synthase"/>
</dbReference>
<dbReference type="Proteomes" id="UP000030693">
    <property type="component" value="Unassembled WGS sequence"/>
</dbReference>
<evidence type="ECO:0000256" key="12">
    <source>
        <dbReference type="ARBA" id="ARBA00023209"/>
    </source>
</evidence>
<gene>
    <name evidence="15" type="ORF">H696_05521</name>
</gene>
<evidence type="ECO:0000256" key="13">
    <source>
        <dbReference type="ARBA" id="ARBA00023235"/>
    </source>
</evidence>
<name>A0A058Z1R2_FONAL</name>
<evidence type="ECO:0000256" key="1">
    <source>
        <dbReference type="ARBA" id="ARBA00000113"/>
    </source>
</evidence>
<dbReference type="Pfam" id="PF07994">
    <property type="entry name" value="NAD_binding_5"/>
    <property type="match status" value="1"/>
</dbReference>
<keyword evidence="12" id="KW-0594">Phospholipid biosynthesis</keyword>
<dbReference type="GO" id="GO:0004512">
    <property type="term" value="F:inositol-3-phosphate synthase activity"/>
    <property type="evidence" value="ECO:0007669"/>
    <property type="project" value="UniProtKB-EC"/>
</dbReference>
<evidence type="ECO:0000256" key="10">
    <source>
        <dbReference type="ARBA" id="ARBA00023027"/>
    </source>
</evidence>
<dbReference type="GO" id="GO:0008654">
    <property type="term" value="P:phospholipid biosynthetic process"/>
    <property type="evidence" value="ECO:0007669"/>
    <property type="project" value="UniProtKB-KW"/>
</dbReference>
<dbReference type="GeneID" id="20530246"/>
<dbReference type="Gene3D" id="3.40.50.720">
    <property type="entry name" value="NAD(P)-binding Rossmann-like Domain"/>
    <property type="match status" value="1"/>
</dbReference>
<evidence type="ECO:0000256" key="11">
    <source>
        <dbReference type="ARBA" id="ARBA00023098"/>
    </source>
</evidence>